<keyword evidence="7" id="KW-0325">Glycoprotein</keyword>
<dbReference type="SMART" id="SM00813">
    <property type="entry name" value="Alpha-L-AF_C"/>
    <property type="match status" value="1"/>
</dbReference>
<evidence type="ECO:0000256" key="7">
    <source>
        <dbReference type="ARBA" id="ARBA00023180"/>
    </source>
</evidence>
<dbReference type="InterPro" id="IPR010720">
    <property type="entry name" value="Alpha-L-AF_C"/>
</dbReference>
<evidence type="ECO:0000256" key="6">
    <source>
        <dbReference type="ARBA" id="ARBA00022801"/>
    </source>
</evidence>
<evidence type="ECO:0000259" key="9">
    <source>
        <dbReference type="SMART" id="SM00813"/>
    </source>
</evidence>
<dbReference type="PANTHER" id="PTHR31776:SF0">
    <property type="entry name" value="ALPHA-L-ARABINOFURANOSIDASE 1"/>
    <property type="match status" value="1"/>
</dbReference>
<dbReference type="InterPro" id="IPR055235">
    <property type="entry name" value="ASD1_cat"/>
</dbReference>
<feature type="domain" description="Alpha-L-arabinofuranosidase C-terminal" evidence="9">
    <location>
        <begin position="462"/>
        <end position="650"/>
    </location>
</feature>
<dbReference type="SUPFAM" id="SSF75005">
    <property type="entry name" value="Arabinanase/levansucrase/invertase"/>
    <property type="match status" value="1"/>
</dbReference>
<evidence type="ECO:0000256" key="1">
    <source>
        <dbReference type="ARBA" id="ARBA00001462"/>
    </source>
</evidence>
<evidence type="ECO:0000256" key="5">
    <source>
        <dbReference type="ARBA" id="ARBA00022729"/>
    </source>
</evidence>
<dbReference type="EC" id="3.2.1.55" evidence="4"/>
<dbReference type="Pfam" id="PF02018">
    <property type="entry name" value="CBM_4_9"/>
    <property type="match status" value="1"/>
</dbReference>
<dbReference type="GO" id="GO:0046556">
    <property type="term" value="F:alpha-L-arabinofuranosidase activity"/>
    <property type="evidence" value="ECO:0007669"/>
    <property type="project" value="UniProtKB-EC"/>
</dbReference>
<keyword evidence="6 11" id="KW-0378">Hydrolase</keyword>
<proteinExistence type="inferred from homology"/>
<dbReference type="EMBL" id="HF548292">
    <property type="protein sequence ID" value="CCO21332.1"/>
    <property type="molecule type" value="Genomic_DNA"/>
</dbReference>
<evidence type="ECO:0000256" key="8">
    <source>
        <dbReference type="ARBA" id="ARBA00023295"/>
    </source>
</evidence>
<evidence type="ECO:0000256" key="3">
    <source>
        <dbReference type="ARBA" id="ARBA00009865"/>
    </source>
</evidence>
<dbReference type="AlphaFoldDB" id="S0DDZ8"/>
<dbReference type="Pfam" id="PF22848">
    <property type="entry name" value="ASD1_dom"/>
    <property type="match status" value="1"/>
</dbReference>
<evidence type="ECO:0000313" key="11">
    <source>
        <dbReference type="EMBL" id="CCO21332.1"/>
    </source>
</evidence>
<dbReference type="FunFam" id="3.20.20.80:FF:000090">
    <property type="entry name" value="Alpha-L-arabinofuranosidase A"/>
    <property type="match status" value="1"/>
</dbReference>
<dbReference type="Gene3D" id="2.60.120.260">
    <property type="entry name" value="Galactose-binding domain-like"/>
    <property type="match status" value="1"/>
</dbReference>
<dbReference type="InterPro" id="IPR051563">
    <property type="entry name" value="Glycosyl_Hydrolase_51"/>
</dbReference>
<dbReference type="InterPro" id="IPR006710">
    <property type="entry name" value="Glyco_hydro_43"/>
</dbReference>
<organism evidence="11">
    <name type="scientific">termite gut metagenome</name>
    <dbReference type="NCBI Taxonomy" id="433724"/>
    <lineage>
        <taxon>unclassified sequences</taxon>
        <taxon>metagenomes</taxon>
        <taxon>organismal metagenomes</taxon>
    </lineage>
</organism>
<dbReference type="Gene3D" id="2.115.10.20">
    <property type="entry name" value="Glycosyl hydrolase domain, family 43"/>
    <property type="match status" value="1"/>
</dbReference>
<dbReference type="Pfam" id="PF06964">
    <property type="entry name" value="Alpha-L-AF_C"/>
    <property type="match status" value="1"/>
</dbReference>
<comment type="similarity">
    <text evidence="3">Belongs to the glycosyl hydrolase 43 family.</text>
</comment>
<reference evidence="11" key="2">
    <citation type="journal article" date="2013" name="Biotechnol. Biofuels">
        <title>Mining for hemicellulases in the fungus-growing termite Pseudacanthotermes militaris using functional metagenomics.</title>
        <authorList>
            <person name="Bastien G."/>
            <person name="Arnal G."/>
            <person name="Bozonnet S."/>
            <person name="Laguerre S."/>
            <person name="Ferreira F."/>
            <person name="Faure R."/>
            <person name="Henrissat B."/>
            <person name="Lefevre F."/>
            <person name="Robe P."/>
            <person name="Bouchez O."/>
            <person name="Noirot C."/>
            <person name="Dumon C."/>
            <person name="O'Donohue M."/>
        </authorList>
    </citation>
    <scope>NUCLEOTIDE SEQUENCE</scope>
</reference>
<protein>
    <recommendedName>
        <fullName evidence="4">non-reducing end alpha-L-arabinofuranosidase</fullName>
        <ecNumber evidence="4">3.2.1.55</ecNumber>
    </recommendedName>
</protein>
<dbReference type="InterPro" id="IPR013780">
    <property type="entry name" value="Glyco_hydro_b"/>
</dbReference>
<dbReference type="SUPFAM" id="SSF51011">
    <property type="entry name" value="Glycosyl hydrolase domain"/>
    <property type="match status" value="1"/>
</dbReference>
<evidence type="ECO:0000313" key="10">
    <source>
        <dbReference type="EMBL" id="CCO20994.1"/>
    </source>
</evidence>
<dbReference type="GO" id="GO:0046373">
    <property type="term" value="P:L-arabinose metabolic process"/>
    <property type="evidence" value="ECO:0007669"/>
    <property type="project" value="InterPro"/>
</dbReference>
<dbReference type="EMBL" id="HF548278">
    <property type="protein sequence ID" value="CCO20994.1"/>
    <property type="molecule type" value="Genomic_DNA"/>
</dbReference>
<dbReference type="InterPro" id="IPR003305">
    <property type="entry name" value="CenC_carb-bd"/>
</dbReference>
<sequence length="957" mass="107569">MKKFAGLLAVLALTSGVALRAQTNELVIRTDRLGAGIQPTMYGVFFEDINYAADGGLYAELVKNRSFEFPQSLMGWRSFGNVALLDDGPFEKNPHYVRLSDAGHAHKQTGLDNEGFFGIGVKGGAEYRFSVWARLPEGGAAEQIRVELVDTKSMGEIHAFAAETLTIDSKEWKKYQIILKPGSTNPKATLRIFLTSKGSVDLEHISLFPVDTWKGHQNGLRKDLAQALADLRPGVFRFPGGCIVEGTDLDTRYNWKNSVGPVENRPLNENRWEHTFPHRLYPDYFQSYGLGFYEFFLLSEEIGAEPLPIVSCGLACQFQNDDRSAHVPVCDLDSYVQDALDLIEFANGDVTTEWGKLRADMGHPAPFDLKFIGVGNEQWGPEYPEHLEPFIEAIRKAYPEIKIIGSSGPNSEGDQFEYLWPEMKRLKADLVDEHFYRPEDWFLSQGARYDNYDRKGPKVFAGEYACHGRGKKWNHFNAALLEAAFMTGLERNADIVHMATYAPLFAHVEGWQWRPDMIWFDNLSSVRTASYHVQQLYGHHKGTNVLPLTMNKKPVTGAHGQNGLFASAVYDKEKEEIIVKVANTSDRAQVLSLKLEGLKKGDVLTGRRIELRSDDPDKDNTIERPTVIAPRETSVVLDGQTLDTELGPKTFAVYIFTPQKETAFVATGNPIVKYKYTADPAALVHGGKVYLYAGHDECPPPAEHYLINEWCVFSSPDMKTWTEHPVPLRAKDFSWAKGEAWASQVVERDGKFYWYVTVEHGTIPGKSIGVAVSDSPTGPFVDARGSALVTNDMTTEHTRIGWDDIDPTVFIDDDGQAYLYWGNTQCYYAKLKGNMTELDGPIVPVSLPRFTEAPWIHKRGGWYYLSYASEFPEKTCYAMSRSITGPWEYKGVLNELAGNCNTNHQAIVEFDGEWYFIYHNGGINPTGGSFRRSVCIDRLYYNEDGTMKQILMTSEGI</sequence>
<dbReference type="CDD" id="cd18618">
    <property type="entry name" value="GH43_Xsa43E-like"/>
    <property type="match status" value="1"/>
</dbReference>
<reference evidence="11" key="1">
    <citation type="submission" date="2012-10" db="EMBL/GenBank/DDBJ databases">
        <authorList>
            <person name="Sandrine L."/>
        </authorList>
    </citation>
    <scope>NUCLEOTIDE SEQUENCE</scope>
</reference>
<dbReference type="InterPro" id="IPR023296">
    <property type="entry name" value="Glyco_hydro_beta-prop_sf"/>
</dbReference>
<keyword evidence="8" id="KW-0326">Glycosidase</keyword>
<comment type="similarity">
    <text evidence="2">Belongs to the glycosyl hydrolase 51 family.</text>
</comment>
<dbReference type="SUPFAM" id="SSF51445">
    <property type="entry name" value="(Trans)glycosidases"/>
    <property type="match status" value="1"/>
</dbReference>
<evidence type="ECO:0000256" key="4">
    <source>
        <dbReference type="ARBA" id="ARBA00012670"/>
    </source>
</evidence>
<dbReference type="Gene3D" id="3.20.20.80">
    <property type="entry name" value="Glycosidases"/>
    <property type="match status" value="1"/>
</dbReference>
<comment type="catalytic activity">
    <reaction evidence="1">
        <text>Hydrolysis of terminal non-reducing alpha-L-arabinofuranoside residues in alpha-L-arabinosides.</text>
        <dbReference type="EC" id="3.2.1.55"/>
    </reaction>
</comment>
<name>S0DDZ8_9ZZZZ</name>
<evidence type="ECO:0000256" key="2">
    <source>
        <dbReference type="ARBA" id="ARBA00007186"/>
    </source>
</evidence>
<gene>
    <name evidence="10" type="ORF">BN138_182</name>
    <name evidence="11" type="ORF">BN138_520</name>
</gene>
<accession>S0DDZ8</accession>
<dbReference type="PANTHER" id="PTHR31776">
    <property type="entry name" value="ALPHA-L-ARABINOFURANOSIDASE 1"/>
    <property type="match status" value="1"/>
</dbReference>
<dbReference type="InterPro" id="IPR017853">
    <property type="entry name" value="GH"/>
</dbReference>
<dbReference type="Pfam" id="PF04616">
    <property type="entry name" value="Glyco_hydro_43"/>
    <property type="match status" value="1"/>
</dbReference>
<keyword evidence="5" id="KW-0732">Signal</keyword>
<dbReference type="Gene3D" id="2.60.40.1180">
    <property type="entry name" value="Golgi alpha-mannosidase II"/>
    <property type="match status" value="1"/>
</dbReference>